<dbReference type="Proteomes" id="UP001243330">
    <property type="component" value="Unassembled WGS sequence"/>
</dbReference>
<sequence>MGYGHQYWLSYYFYCSALSSLPSQTQVFVTKGFFGFVLVRVFVPYLMRLAARYMDLDTLFSTRLSNEARGVFPGVLARVGRFIRF</sequence>
<evidence type="ECO:0000313" key="3">
    <source>
        <dbReference type="Proteomes" id="UP001243330"/>
    </source>
</evidence>
<dbReference type="EMBL" id="JAQOWY010000361">
    <property type="protein sequence ID" value="KAK1843391.1"/>
    <property type="molecule type" value="Genomic_DNA"/>
</dbReference>
<feature type="transmembrane region" description="Helical" evidence="1">
    <location>
        <begin position="28"/>
        <end position="47"/>
    </location>
</feature>
<accession>A0AAD9EG10</accession>
<gene>
    <name evidence="2" type="ORF">CCHR01_14003</name>
</gene>
<comment type="caution">
    <text evidence="2">The sequence shown here is derived from an EMBL/GenBank/DDBJ whole genome shotgun (WGS) entry which is preliminary data.</text>
</comment>
<organism evidence="2 3">
    <name type="scientific">Colletotrichum chrysophilum</name>
    <dbReference type="NCBI Taxonomy" id="1836956"/>
    <lineage>
        <taxon>Eukaryota</taxon>
        <taxon>Fungi</taxon>
        <taxon>Dikarya</taxon>
        <taxon>Ascomycota</taxon>
        <taxon>Pezizomycotina</taxon>
        <taxon>Sordariomycetes</taxon>
        <taxon>Hypocreomycetidae</taxon>
        <taxon>Glomerellales</taxon>
        <taxon>Glomerellaceae</taxon>
        <taxon>Colletotrichum</taxon>
        <taxon>Colletotrichum gloeosporioides species complex</taxon>
    </lineage>
</organism>
<keyword evidence="3" id="KW-1185">Reference proteome</keyword>
<evidence type="ECO:0000313" key="2">
    <source>
        <dbReference type="EMBL" id="KAK1843391.1"/>
    </source>
</evidence>
<dbReference type="AlphaFoldDB" id="A0AAD9EG10"/>
<keyword evidence="1" id="KW-0812">Transmembrane</keyword>
<reference evidence="2" key="1">
    <citation type="submission" date="2023-01" db="EMBL/GenBank/DDBJ databases">
        <title>Colletotrichum chrysophilum M932 genome sequence.</title>
        <authorList>
            <person name="Baroncelli R."/>
        </authorList>
    </citation>
    <scope>NUCLEOTIDE SEQUENCE</scope>
    <source>
        <strain evidence="2">M932</strain>
    </source>
</reference>
<protein>
    <submittedName>
        <fullName evidence="2">Uncharacterized protein</fullName>
    </submittedName>
</protein>
<keyword evidence="1" id="KW-0472">Membrane</keyword>
<keyword evidence="1" id="KW-1133">Transmembrane helix</keyword>
<name>A0AAD9EG10_9PEZI</name>
<proteinExistence type="predicted"/>
<evidence type="ECO:0000256" key="1">
    <source>
        <dbReference type="SAM" id="Phobius"/>
    </source>
</evidence>